<evidence type="ECO:0000256" key="1">
    <source>
        <dbReference type="SAM" id="Phobius"/>
    </source>
</evidence>
<dbReference type="Proteomes" id="UP000184394">
    <property type="component" value="Unassembled WGS sequence"/>
</dbReference>
<feature type="transmembrane region" description="Helical" evidence="1">
    <location>
        <begin position="153"/>
        <end position="168"/>
    </location>
</feature>
<name>A0A1M7KPA0_RUMFL</name>
<feature type="transmembrane region" description="Helical" evidence="1">
    <location>
        <begin position="14"/>
        <end position="36"/>
    </location>
</feature>
<evidence type="ECO:0000259" key="2">
    <source>
        <dbReference type="SMART" id="SM00460"/>
    </source>
</evidence>
<dbReference type="EMBL" id="FRCT01000009">
    <property type="protein sequence ID" value="SHM67009.1"/>
    <property type="molecule type" value="Genomic_DNA"/>
</dbReference>
<keyword evidence="1" id="KW-1133">Transmembrane helix</keyword>
<dbReference type="PANTHER" id="PTHR42736:SF1">
    <property type="entry name" value="PROTEIN-GLUTAMINE GAMMA-GLUTAMYLTRANSFERASE"/>
    <property type="match status" value="1"/>
</dbReference>
<gene>
    <name evidence="3" type="ORF">SAMN04487860_109122</name>
</gene>
<dbReference type="RefSeq" id="WP_072951353.1">
    <property type="nucleotide sequence ID" value="NZ_FRCT01000009.1"/>
</dbReference>
<reference evidence="3 4" key="1">
    <citation type="submission" date="2016-11" db="EMBL/GenBank/DDBJ databases">
        <authorList>
            <person name="Jaros S."/>
            <person name="Januszkiewicz K."/>
            <person name="Wedrychowicz H."/>
        </authorList>
    </citation>
    <scope>NUCLEOTIDE SEQUENCE [LARGE SCALE GENOMIC DNA]</scope>
    <source>
        <strain evidence="3 4">Y1</strain>
    </source>
</reference>
<sequence length="778" mass="90455">MNEIKKTNFSLRTFLLKTLLDPVLWYTVLIMSALMFHYRDRVKDDTDGYFFSACWGIATYIIGWLMFRVFDYMQKHHIIGFGIYAALVAVFGFGIRVSINNGIENYPISWMLWFLTPQDSVEYNKWYTIGFFLLFLLFMASVIYYFTHVRYRIFMNFLIFIIPFAIYGKEYEKMPTLFIIFLAVGYILLMVYYRQLKDDETTEFVHRKRSWKVIAAYAMAFASIAAIFPKPKVNADRTYIETLINAEQLTDKLVDILNVFRDTSSGQQFRSNQNWAVYDAVSDGPLRIKTKTFSSYDYEKDEWKAKESDNYFYDRTEAYSAPMNISPVMGMADVFLEAARLDSGYAEEFGLTEYAEKGLDTPEIKHVKFYSMSGVVGYASGAETAPVPQFAIKMTDCSRKGLMFRYHSGVISAAKEVDEKIRMDTFATTERFEFDYSDDSFFDSPTNRSFIEQINKADYDKLLERTEEVLNANYKDGLAESDENFNAICDYFFEQNYLYNNVESFFLDYGNNARIKELADKITAGCETEYEKALKLEQYFYNNDYKYDLGYRKKKGENAENFIFDTKTGVCYEYATSMVLLARAAGIPARYCEGYNMTKKSNELTFKDANYYVTSQDAHGFPELYIKGYGWISFEPTITDEVIETKKGSATEMLSKAGLVILLIGLLAVLFLFVYPWLSHKIFVLRSKKRSPKELVMAVMHRICKVYDIENVNTSHEVCGLVHEASGADIEETARLFDRTVYGEKPIGEYEKQRALEEYIRAYEAFRESRKRKGITNR</sequence>
<dbReference type="InterPro" id="IPR038765">
    <property type="entry name" value="Papain-like_cys_pep_sf"/>
</dbReference>
<feature type="domain" description="Transglutaminase-like" evidence="2">
    <location>
        <begin position="563"/>
        <end position="638"/>
    </location>
</feature>
<feature type="transmembrane region" description="Helical" evidence="1">
    <location>
        <begin position="48"/>
        <end position="67"/>
    </location>
</feature>
<proteinExistence type="predicted"/>
<dbReference type="SUPFAM" id="SSF54001">
    <property type="entry name" value="Cysteine proteinases"/>
    <property type="match status" value="1"/>
</dbReference>
<dbReference type="InterPro" id="IPR002931">
    <property type="entry name" value="Transglutaminase-like"/>
</dbReference>
<feature type="transmembrane region" description="Helical" evidence="1">
    <location>
        <begin position="79"/>
        <end position="99"/>
    </location>
</feature>
<evidence type="ECO:0000313" key="4">
    <source>
        <dbReference type="Proteomes" id="UP000184394"/>
    </source>
</evidence>
<dbReference type="InterPro" id="IPR052901">
    <property type="entry name" value="Bact_TGase-like"/>
</dbReference>
<keyword evidence="1" id="KW-0812">Transmembrane</keyword>
<dbReference type="Gene3D" id="3.10.620.30">
    <property type="match status" value="1"/>
</dbReference>
<dbReference type="AlphaFoldDB" id="A0A1M7KPA0"/>
<feature type="transmembrane region" description="Helical" evidence="1">
    <location>
        <begin position="213"/>
        <end position="229"/>
    </location>
</feature>
<feature type="transmembrane region" description="Helical" evidence="1">
    <location>
        <begin position="174"/>
        <end position="193"/>
    </location>
</feature>
<keyword evidence="1" id="KW-0472">Membrane</keyword>
<feature type="transmembrane region" description="Helical" evidence="1">
    <location>
        <begin position="657"/>
        <end position="678"/>
    </location>
</feature>
<dbReference type="OrthoDB" id="9804872at2"/>
<feature type="transmembrane region" description="Helical" evidence="1">
    <location>
        <begin position="126"/>
        <end position="146"/>
    </location>
</feature>
<dbReference type="Pfam" id="PF01841">
    <property type="entry name" value="Transglut_core"/>
    <property type="match status" value="1"/>
</dbReference>
<organism evidence="3 4">
    <name type="scientific">Ruminococcus flavefaciens</name>
    <dbReference type="NCBI Taxonomy" id="1265"/>
    <lineage>
        <taxon>Bacteria</taxon>
        <taxon>Bacillati</taxon>
        <taxon>Bacillota</taxon>
        <taxon>Clostridia</taxon>
        <taxon>Eubacteriales</taxon>
        <taxon>Oscillospiraceae</taxon>
        <taxon>Ruminococcus</taxon>
    </lineage>
</organism>
<evidence type="ECO:0000313" key="3">
    <source>
        <dbReference type="EMBL" id="SHM67009.1"/>
    </source>
</evidence>
<accession>A0A1M7KPA0</accession>
<protein>
    <submittedName>
        <fullName evidence="3">Transglutaminase-like superfamily protein</fullName>
    </submittedName>
</protein>
<dbReference type="PANTHER" id="PTHR42736">
    <property type="entry name" value="PROTEIN-GLUTAMINE GAMMA-GLUTAMYLTRANSFERASE"/>
    <property type="match status" value="1"/>
</dbReference>
<dbReference type="SMART" id="SM00460">
    <property type="entry name" value="TGc"/>
    <property type="match status" value="1"/>
</dbReference>